<evidence type="ECO:0000313" key="3">
    <source>
        <dbReference type="Proteomes" id="UP000515154"/>
    </source>
</evidence>
<dbReference type="AlphaFoldDB" id="A0A7E6EUM0"/>
<keyword evidence="3" id="KW-1185">Reference proteome</keyword>
<keyword evidence="1" id="KW-0812">Transmembrane</keyword>
<evidence type="ECO:0000313" key="4">
    <source>
        <dbReference type="RefSeq" id="XP_036359033.1"/>
    </source>
</evidence>
<dbReference type="KEGG" id="osn:118763564"/>
<gene>
    <name evidence="4" type="primary">LOC118763564</name>
</gene>
<keyword evidence="1" id="KW-0472">Membrane</keyword>
<sequence length="397" mass="44984">MLRNNWKFLLGTFLYQFLWIFTEPYEEAYHKFALSSVEPISYRDGGVVFVNVYETGKLTCPFEPGDFLEEWSNKNLVATCNKVNYKENSAFKVVNVTCHKLESTLIVMVLTAKPPLVFFCLTKKQKNVMFTIQPLYNDVGNLFIFDHRDTVPAGSTLRLICEIGESTTLIWYYGDGAVLASYVYCVDSTKDHTKFPGRIYSTCNFKLRKSSLTIYPVKPSDGRFNIVCKTDEHASMVNITVFRSAGFVDIDVGNLEAFVNEVTLVECPLEKEDELKYWKINDTLITCGNTSKSNSQYYIAHVTCNNQFSEIAIKFLTEISKLTVLCISKKNKHMKITLIAKEDQSGANVIVIAASAIGMCLLILFIAIIAILKFTDGLCFKKLKLCDGYLNKDQTDE</sequence>
<keyword evidence="2" id="KW-0732">Signal</keyword>
<accession>A0A7E6EUM0</accession>
<protein>
    <submittedName>
        <fullName evidence="4">Uncharacterized protein LOC118763564</fullName>
    </submittedName>
</protein>
<evidence type="ECO:0000256" key="2">
    <source>
        <dbReference type="SAM" id="SignalP"/>
    </source>
</evidence>
<feature type="signal peptide" evidence="2">
    <location>
        <begin position="1"/>
        <end position="24"/>
    </location>
</feature>
<dbReference type="RefSeq" id="XP_036359033.1">
    <property type="nucleotide sequence ID" value="XM_036503140.1"/>
</dbReference>
<organism evidence="3 4">
    <name type="scientific">Octopus sinensis</name>
    <name type="common">East Asian common octopus</name>
    <dbReference type="NCBI Taxonomy" id="2607531"/>
    <lineage>
        <taxon>Eukaryota</taxon>
        <taxon>Metazoa</taxon>
        <taxon>Spiralia</taxon>
        <taxon>Lophotrochozoa</taxon>
        <taxon>Mollusca</taxon>
        <taxon>Cephalopoda</taxon>
        <taxon>Coleoidea</taxon>
        <taxon>Octopodiformes</taxon>
        <taxon>Octopoda</taxon>
        <taxon>Incirrata</taxon>
        <taxon>Octopodidae</taxon>
        <taxon>Octopus</taxon>
    </lineage>
</organism>
<dbReference type="SUPFAM" id="SSF48726">
    <property type="entry name" value="Immunoglobulin"/>
    <property type="match status" value="1"/>
</dbReference>
<dbReference type="InterPro" id="IPR036179">
    <property type="entry name" value="Ig-like_dom_sf"/>
</dbReference>
<feature type="chain" id="PRO_5028816827" evidence="2">
    <location>
        <begin position="25"/>
        <end position="397"/>
    </location>
</feature>
<name>A0A7E6EUM0_9MOLL</name>
<evidence type="ECO:0000256" key="1">
    <source>
        <dbReference type="SAM" id="Phobius"/>
    </source>
</evidence>
<keyword evidence="1" id="KW-1133">Transmembrane helix</keyword>
<feature type="transmembrane region" description="Helical" evidence="1">
    <location>
        <begin position="349"/>
        <end position="372"/>
    </location>
</feature>
<proteinExistence type="predicted"/>
<dbReference type="Proteomes" id="UP000515154">
    <property type="component" value="Linkage group LG5"/>
</dbReference>
<reference evidence="4" key="1">
    <citation type="submission" date="2025-08" db="UniProtKB">
        <authorList>
            <consortium name="RefSeq"/>
        </authorList>
    </citation>
    <scope>IDENTIFICATION</scope>
</reference>